<dbReference type="EMBL" id="SCEB01000278">
    <property type="protein sequence ID" value="RXM99905.1"/>
    <property type="molecule type" value="Genomic_DNA"/>
</dbReference>
<dbReference type="Gene3D" id="2.40.70.10">
    <property type="entry name" value="Acid Proteases"/>
    <property type="match status" value="1"/>
</dbReference>
<reference evidence="1 2" key="1">
    <citation type="submission" date="2019-01" db="EMBL/GenBank/DDBJ databases">
        <title>Draft Genome and Complete Hox-Cluster Characterization of the Sterlet Sturgeon (Acipenser ruthenus).</title>
        <authorList>
            <person name="Wei Q."/>
        </authorList>
    </citation>
    <scope>NUCLEOTIDE SEQUENCE [LARGE SCALE GENOMIC DNA]</scope>
    <source>
        <strain evidence="1">WHYD16114868_AA</strain>
        <tissue evidence="1">Blood</tissue>
    </source>
</reference>
<dbReference type="Proteomes" id="UP000289886">
    <property type="component" value="Unassembled WGS sequence"/>
</dbReference>
<gene>
    <name evidence="1" type="ORF">EOD39_10614</name>
</gene>
<keyword evidence="2" id="KW-1185">Reference proteome</keyword>
<dbReference type="InterPro" id="IPR021109">
    <property type="entry name" value="Peptidase_aspartic_dom_sf"/>
</dbReference>
<sequence>MSVRGEIGKLGPLGTAPAFAHPVRHTSTGEYCHIAIGIGGVLCIALLDTRSTVTLFHPDLLAEEATLEATMVQLSTVTGEEAPLLGKSRLVIEVAGRTFYHPVWLAEVQEQCILGLDFLRFAGGQLDLQSGRVSFKDGPPVGLRAPGPAFPGSTPPAYPWPGRRVLGRGLRLVFAPSPPPCLPPSWTPAMSALFPPKTANVPHHQAAIRPGRTGGPPPSPLATLSGSAYPVSFSVYYPVSSPDPSPHTTRRSALDDPATAATRTVWKRCCEGLQPAQRRQLWDLLHEFRHVAGRGRGDPPVPVDSFTFVKTWLETYWKQIGLNDLTLS</sequence>
<evidence type="ECO:0000313" key="2">
    <source>
        <dbReference type="Proteomes" id="UP000289886"/>
    </source>
</evidence>
<evidence type="ECO:0000313" key="1">
    <source>
        <dbReference type="EMBL" id="RXM99905.1"/>
    </source>
</evidence>
<accession>A0A662YUV5</accession>
<protein>
    <recommendedName>
        <fullName evidence="3">Peptidase A2 domain-containing protein</fullName>
    </recommendedName>
</protein>
<proteinExistence type="predicted"/>
<dbReference type="SUPFAM" id="SSF50630">
    <property type="entry name" value="Acid proteases"/>
    <property type="match status" value="1"/>
</dbReference>
<organism evidence="1 2">
    <name type="scientific">Acipenser ruthenus</name>
    <name type="common">Sterlet sturgeon</name>
    <dbReference type="NCBI Taxonomy" id="7906"/>
    <lineage>
        <taxon>Eukaryota</taxon>
        <taxon>Metazoa</taxon>
        <taxon>Chordata</taxon>
        <taxon>Craniata</taxon>
        <taxon>Vertebrata</taxon>
        <taxon>Euteleostomi</taxon>
        <taxon>Actinopterygii</taxon>
        <taxon>Chondrostei</taxon>
        <taxon>Acipenseriformes</taxon>
        <taxon>Acipenseridae</taxon>
        <taxon>Acipenser</taxon>
    </lineage>
</organism>
<name>A0A662YUV5_ACIRT</name>
<evidence type="ECO:0008006" key="3">
    <source>
        <dbReference type="Google" id="ProtNLM"/>
    </source>
</evidence>
<dbReference type="AlphaFoldDB" id="A0A662YUV5"/>
<comment type="caution">
    <text evidence="1">The sequence shown here is derived from an EMBL/GenBank/DDBJ whole genome shotgun (WGS) entry which is preliminary data.</text>
</comment>
<dbReference type="CDD" id="cd00303">
    <property type="entry name" value="retropepsin_like"/>
    <property type="match status" value="1"/>
</dbReference>